<reference evidence="3" key="1">
    <citation type="journal article" date="2013" name="Proc. Natl. Acad. Sci. U.S.A.">
        <title>Improving the coverage of the cyanobacterial phylum using diversity-driven genome sequencing.</title>
        <authorList>
            <person name="Shih P.M."/>
            <person name="Wu D."/>
            <person name="Latifi A."/>
            <person name="Axen S.D."/>
            <person name="Fewer D.P."/>
            <person name="Talla E."/>
            <person name="Calteau A."/>
            <person name="Cai F."/>
            <person name="Tandeau de Marsac N."/>
            <person name="Rippka R."/>
            <person name="Herdman M."/>
            <person name="Sivonen K."/>
            <person name="Coursin T."/>
            <person name="Laurent T."/>
            <person name="Goodwin L."/>
            <person name="Nolan M."/>
            <person name="Davenport K.W."/>
            <person name="Han C.S."/>
            <person name="Rubin E.M."/>
            <person name="Eisen J.A."/>
            <person name="Woyke T."/>
            <person name="Gugger M."/>
            <person name="Kerfeld C.A."/>
        </authorList>
    </citation>
    <scope>NUCLEOTIDE SEQUENCE [LARGE SCALE GENOMIC DNA]</scope>
    <source>
        <strain evidence="3">ATCC 29371 / PCC 7437</strain>
    </source>
</reference>
<accession>K9XSL3</accession>
<keyword evidence="3" id="KW-1185">Reference proteome</keyword>
<keyword evidence="1" id="KW-1133">Transmembrane helix</keyword>
<dbReference type="HOGENOM" id="CLU_136152_0_0_3"/>
<proteinExistence type="predicted"/>
<dbReference type="eggNOG" id="ENOG5030577">
    <property type="taxonomic scope" value="Bacteria"/>
</dbReference>
<dbReference type="RefSeq" id="WP_015192340.1">
    <property type="nucleotide sequence ID" value="NC_019748.1"/>
</dbReference>
<keyword evidence="1" id="KW-0812">Transmembrane</keyword>
<evidence type="ECO:0000256" key="1">
    <source>
        <dbReference type="SAM" id="Phobius"/>
    </source>
</evidence>
<gene>
    <name evidence="2" type="ordered locus">Sta7437_1091</name>
</gene>
<protein>
    <submittedName>
        <fullName evidence="2">Uncharacterized protein</fullName>
    </submittedName>
</protein>
<sequence length="163" mass="19018">MLKAHSHSDRFHDKGTYPCPVCRHGEISSMLLMETFACNFCQHIFTTNFDKQVLKMADSQLPLSWYWNGKNWKGIQREGAELGWGYLIAGLIFVLFPTGIIGIGAYLFPPLPDSPLSWLPLVWLILTFFSHLFCLVWLVIEYYQFPIFLYIRAIKRRLFASDY</sequence>
<keyword evidence="1" id="KW-0472">Membrane</keyword>
<organism evidence="2 3">
    <name type="scientific">Stanieria cyanosphaera (strain ATCC 29371 / PCC 7437)</name>
    <dbReference type="NCBI Taxonomy" id="111780"/>
    <lineage>
        <taxon>Bacteria</taxon>
        <taxon>Bacillati</taxon>
        <taxon>Cyanobacteriota</taxon>
        <taxon>Cyanophyceae</taxon>
        <taxon>Pleurocapsales</taxon>
        <taxon>Dermocarpellaceae</taxon>
        <taxon>Stanieria</taxon>
    </lineage>
</organism>
<dbReference type="STRING" id="111780.Sta7437_1091"/>
<dbReference type="PATRIC" id="fig|111780.3.peg.1137"/>
<evidence type="ECO:0000313" key="2">
    <source>
        <dbReference type="EMBL" id="AFZ34667.1"/>
    </source>
</evidence>
<name>K9XSL3_STAC7</name>
<dbReference type="OrthoDB" id="560533at2"/>
<dbReference type="EMBL" id="CP003653">
    <property type="protein sequence ID" value="AFZ34667.1"/>
    <property type="molecule type" value="Genomic_DNA"/>
</dbReference>
<feature type="transmembrane region" description="Helical" evidence="1">
    <location>
        <begin position="83"/>
        <end position="108"/>
    </location>
</feature>
<feature type="transmembrane region" description="Helical" evidence="1">
    <location>
        <begin position="120"/>
        <end position="140"/>
    </location>
</feature>
<evidence type="ECO:0000313" key="3">
    <source>
        <dbReference type="Proteomes" id="UP000010473"/>
    </source>
</evidence>
<dbReference type="KEGG" id="scs:Sta7437_1091"/>
<dbReference type="AlphaFoldDB" id="K9XSL3"/>
<dbReference type="Proteomes" id="UP000010473">
    <property type="component" value="Chromosome"/>
</dbReference>